<keyword evidence="8" id="KW-0624">Polysaccharide degradation</keyword>
<name>A0A1Y1YFY3_9PLEO</name>
<dbReference type="PANTHER" id="PTHR31983">
    <property type="entry name" value="ENDO-1,3(4)-BETA-GLUCANASE 1"/>
    <property type="match status" value="1"/>
</dbReference>
<dbReference type="InterPro" id="IPR005200">
    <property type="entry name" value="Endo-beta-glucanase"/>
</dbReference>
<evidence type="ECO:0000256" key="7">
    <source>
        <dbReference type="ARBA" id="ARBA00023316"/>
    </source>
</evidence>
<keyword evidence="5" id="KW-0119">Carbohydrate metabolism</keyword>
<evidence type="ECO:0000256" key="5">
    <source>
        <dbReference type="ARBA" id="ARBA00023277"/>
    </source>
</evidence>
<dbReference type="STRING" id="1231657.A0A1Y1YFY3"/>
<proteinExistence type="inferred from homology"/>
<dbReference type="GO" id="GO:0000272">
    <property type="term" value="P:polysaccharide catabolic process"/>
    <property type="evidence" value="ECO:0007669"/>
    <property type="project" value="UniProtKB-KW"/>
</dbReference>
<sequence>MRSAPWSTSSSNTVAEGENIFVPIAKDDILCQIPIGRHHPVKKLGIEDNDTRTLHTNKFYANFFLGNQDQPVWTHPYLLSWAKGVSRARSQPGLKSWGMAIDQTDTEAVEFAPGDPPVKYYSKPLGHDSIILSAQELGPETILTIDTILPFSVNVNLRARLGDKDSLITIPCVQGMAFVTGGYRNATPLIQSGIRFKSWSRAKSVGNKATKYRAVTSDGNTWLIYICPTPVLPYDPTAFKVVDNQNLVGPPNFTGTIQIAKNPLGDDGESVYDKTAGTFATEATVTGQVDNERGIYTLNYTKVGKYPLLIFALPHHIESLSPDLKASITKLRLRTTTKGLATALFTEKLTMIEPTLPTTMSFGPWAPWLAQSKITYSLKALDVIAYIADRDLRLCLTEKPDPNSYYFAGKCLAKLATLCWVLKDVLNNSQLLNLGLEKLKKELEVYVQNKPRNPLYYDDDWKGIVSNAGFESGPAADFGNTYYNDHHFHWAYFVYTAAVIGYLDPGWMHEGDHVAWTNMLVKDFAESDYKGRDFPFSRCFDWWHGHSWAKGLVESRDGKDVEGTGEDGWASYCVKMWGRVSGEAEMEKRGNLMLAIQARSFSHYFYMQDNNTTAPQQFVGNKISGISFENKVDYSTYRSPTPASISAFHLSPISPATSLFRSRAFIKEEWDTFFSDNRVLQVPGGARGVLMAGYAVLDPKTSWGFFRDGVEGSWDDRWVDDGSTRTWYCVWGAGLGGGR</sequence>
<evidence type="ECO:0000256" key="6">
    <source>
        <dbReference type="ARBA" id="ARBA00023295"/>
    </source>
</evidence>
<evidence type="ECO:0000313" key="11">
    <source>
        <dbReference type="EMBL" id="ORX96514.1"/>
    </source>
</evidence>
<dbReference type="EC" id="3.2.1.39" evidence="3"/>
<dbReference type="GO" id="GO:0052861">
    <property type="term" value="F:endo-1,3(4)-beta-glucanase activity"/>
    <property type="evidence" value="ECO:0007669"/>
    <property type="project" value="InterPro"/>
</dbReference>
<organism evidence="11 12">
    <name type="scientific">Clohesyomyces aquaticus</name>
    <dbReference type="NCBI Taxonomy" id="1231657"/>
    <lineage>
        <taxon>Eukaryota</taxon>
        <taxon>Fungi</taxon>
        <taxon>Dikarya</taxon>
        <taxon>Ascomycota</taxon>
        <taxon>Pezizomycotina</taxon>
        <taxon>Dothideomycetes</taxon>
        <taxon>Pleosporomycetidae</taxon>
        <taxon>Pleosporales</taxon>
        <taxon>Lindgomycetaceae</taxon>
        <taxon>Clohesyomyces</taxon>
    </lineage>
</organism>
<dbReference type="GO" id="GO:0009986">
    <property type="term" value="C:cell surface"/>
    <property type="evidence" value="ECO:0007669"/>
    <property type="project" value="TreeGrafter"/>
</dbReference>
<evidence type="ECO:0000256" key="1">
    <source>
        <dbReference type="ARBA" id="ARBA00000382"/>
    </source>
</evidence>
<feature type="domain" description="Glycosyl hydrolase family 81 N-terminal" evidence="9">
    <location>
        <begin position="39"/>
        <end position="367"/>
    </location>
</feature>
<evidence type="ECO:0000256" key="8">
    <source>
        <dbReference type="ARBA" id="ARBA00023326"/>
    </source>
</evidence>
<comment type="similarity">
    <text evidence="2">Belongs to the glycosyl hydrolase 81 family.</text>
</comment>
<evidence type="ECO:0000259" key="9">
    <source>
        <dbReference type="Pfam" id="PF03639"/>
    </source>
</evidence>
<dbReference type="AlphaFoldDB" id="A0A1Y1YFY3"/>
<evidence type="ECO:0000259" key="10">
    <source>
        <dbReference type="Pfam" id="PF17652"/>
    </source>
</evidence>
<keyword evidence="4" id="KW-0378">Hydrolase</keyword>
<keyword evidence="7" id="KW-0961">Cell wall biogenesis/degradation</keyword>
<dbReference type="GO" id="GO:0071555">
    <property type="term" value="P:cell wall organization"/>
    <property type="evidence" value="ECO:0007669"/>
    <property type="project" value="UniProtKB-KW"/>
</dbReference>
<keyword evidence="12" id="KW-1185">Reference proteome</keyword>
<dbReference type="Pfam" id="PF03639">
    <property type="entry name" value="Glyco_hydro_81"/>
    <property type="match status" value="1"/>
</dbReference>
<evidence type="ECO:0000256" key="2">
    <source>
        <dbReference type="ARBA" id="ARBA00010730"/>
    </source>
</evidence>
<comment type="catalytic activity">
    <reaction evidence="1">
        <text>Hydrolysis of (1-&gt;3)-beta-D-glucosidic linkages in (1-&gt;3)-beta-D-glucans.</text>
        <dbReference type="EC" id="3.2.1.39"/>
    </reaction>
</comment>
<dbReference type="InterPro" id="IPR040451">
    <property type="entry name" value="GH81_N"/>
</dbReference>
<feature type="domain" description="Glycosyl hydrolase family 81 C-terminal" evidence="10">
    <location>
        <begin position="376"/>
        <end position="728"/>
    </location>
</feature>
<comment type="caution">
    <text evidence="11">The sequence shown here is derived from an EMBL/GenBank/DDBJ whole genome shotgun (WGS) entry which is preliminary data.</text>
</comment>
<dbReference type="OrthoDB" id="4473401at2759"/>
<dbReference type="Gene3D" id="2.70.98.30">
    <property type="entry name" value="Golgi alpha-mannosidase II, domain 4"/>
    <property type="match status" value="1"/>
</dbReference>
<dbReference type="Pfam" id="PF17652">
    <property type="entry name" value="Glyco_hydro81C"/>
    <property type="match status" value="1"/>
</dbReference>
<dbReference type="EMBL" id="MCFA01000255">
    <property type="protein sequence ID" value="ORX96514.1"/>
    <property type="molecule type" value="Genomic_DNA"/>
</dbReference>
<gene>
    <name evidence="11" type="ORF">BCR34DRAFT_593844</name>
</gene>
<dbReference type="GO" id="GO:0042973">
    <property type="term" value="F:glucan endo-1,3-beta-D-glucosidase activity"/>
    <property type="evidence" value="ECO:0007669"/>
    <property type="project" value="UniProtKB-EC"/>
</dbReference>
<protein>
    <recommendedName>
        <fullName evidence="3">glucan endo-1,3-beta-D-glucosidase</fullName>
        <ecNumber evidence="3">3.2.1.39</ecNumber>
    </recommendedName>
</protein>
<keyword evidence="6" id="KW-0326">Glycosidase</keyword>
<evidence type="ECO:0000313" key="12">
    <source>
        <dbReference type="Proteomes" id="UP000193144"/>
    </source>
</evidence>
<reference evidence="11 12" key="1">
    <citation type="submission" date="2016-07" db="EMBL/GenBank/DDBJ databases">
        <title>Pervasive Adenine N6-methylation of Active Genes in Fungi.</title>
        <authorList>
            <consortium name="DOE Joint Genome Institute"/>
            <person name="Mondo S.J."/>
            <person name="Dannebaum R.O."/>
            <person name="Kuo R.C."/>
            <person name="Labutti K."/>
            <person name="Haridas S."/>
            <person name="Kuo A."/>
            <person name="Salamov A."/>
            <person name="Ahrendt S.R."/>
            <person name="Lipzen A."/>
            <person name="Sullivan W."/>
            <person name="Andreopoulos W.B."/>
            <person name="Clum A."/>
            <person name="Lindquist E."/>
            <person name="Daum C."/>
            <person name="Ramamoorthy G.K."/>
            <person name="Gryganskyi A."/>
            <person name="Culley D."/>
            <person name="Magnuson J.K."/>
            <person name="James T.Y."/>
            <person name="O'Malley M.A."/>
            <person name="Stajich J.E."/>
            <person name="Spatafora J.W."/>
            <person name="Visel A."/>
            <person name="Grigoriev I.V."/>
        </authorList>
    </citation>
    <scope>NUCLEOTIDE SEQUENCE [LARGE SCALE GENOMIC DNA]</scope>
    <source>
        <strain evidence="11 12">CBS 115471</strain>
    </source>
</reference>
<accession>A0A1Y1YFY3</accession>
<dbReference type="PROSITE" id="PS52008">
    <property type="entry name" value="GH81"/>
    <property type="match status" value="1"/>
</dbReference>
<dbReference type="Proteomes" id="UP000193144">
    <property type="component" value="Unassembled WGS sequence"/>
</dbReference>
<evidence type="ECO:0000256" key="3">
    <source>
        <dbReference type="ARBA" id="ARBA00012780"/>
    </source>
</evidence>
<dbReference type="PANTHER" id="PTHR31983:SF0">
    <property type="entry name" value="GLUCAN ENDO-1,3-BETA-D-GLUCOSIDASE 2"/>
    <property type="match status" value="1"/>
</dbReference>
<dbReference type="Gene3D" id="1.10.287.1170">
    <property type="entry name" value="glycoside hydrolase family 81 endo-[beta] glucanase"/>
    <property type="match status" value="1"/>
</dbReference>
<evidence type="ECO:0000256" key="4">
    <source>
        <dbReference type="ARBA" id="ARBA00022801"/>
    </source>
</evidence>
<dbReference type="InterPro" id="IPR040720">
    <property type="entry name" value="GH81_C"/>
</dbReference>